<feature type="chain" id="PRO_5045260212" description="ATP/GTP-binding protein" evidence="1">
    <location>
        <begin position="20"/>
        <end position="262"/>
    </location>
</feature>
<accession>A0ABW1CYQ9</accession>
<evidence type="ECO:0000313" key="2">
    <source>
        <dbReference type="EMBL" id="MFC5829518.1"/>
    </source>
</evidence>
<evidence type="ECO:0000256" key="1">
    <source>
        <dbReference type="SAM" id="SignalP"/>
    </source>
</evidence>
<proteinExistence type="predicted"/>
<keyword evidence="3" id="KW-1185">Reference proteome</keyword>
<evidence type="ECO:0000313" key="3">
    <source>
        <dbReference type="Proteomes" id="UP001596058"/>
    </source>
</evidence>
<dbReference type="Proteomes" id="UP001596058">
    <property type="component" value="Unassembled WGS sequence"/>
</dbReference>
<feature type="signal peptide" evidence="1">
    <location>
        <begin position="1"/>
        <end position="19"/>
    </location>
</feature>
<organism evidence="2 3">
    <name type="scientific">Nonomuraea insulae</name>
    <dbReference type="NCBI Taxonomy" id="1616787"/>
    <lineage>
        <taxon>Bacteria</taxon>
        <taxon>Bacillati</taxon>
        <taxon>Actinomycetota</taxon>
        <taxon>Actinomycetes</taxon>
        <taxon>Streptosporangiales</taxon>
        <taxon>Streptosporangiaceae</taxon>
        <taxon>Nonomuraea</taxon>
    </lineage>
</organism>
<protein>
    <recommendedName>
        <fullName evidence="4">ATP/GTP-binding protein</fullName>
    </recommendedName>
</protein>
<gene>
    <name evidence="2" type="ORF">ACFPZ3_37130</name>
</gene>
<sequence>MQAVVALSPLLLILAGAPAKDDNGATRMGGNWITYGVHRSTEAGGPTARSAQGGGGALTNCHSIPGENQIRYVQCDDGPDGKENVFNAVSPADPGEPAITPEMLMERALRQLTPPEPKISTAPPRNKDGYVGLRQFFWAEPGQWRAISKKATAGPVWAEVTATPTKLTIRPGEGQTTLTCSGPGVPYDKAKSPDDQNDECTHVFTQSSAGLPDSRYHVKVSVTWSAHWTGSGSAGGALAPITTSMAFPLRIGEAPALVGGNS</sequence>
<dbReference type="EMBL" id="JBHSPA010000045">
    <property type="protein sequence ID" value="MFC5829518.1"/>
    <property type="molecule type" value="Genomic_DNA"/>
</dbReference>
<reference evidence="3" key="1">
    <citation type="journal article" date="2019" name="Int. J. Syst. Evol. Microbiol.">
        <title>The Global Catalogue of Microorganisms (GCM) 10K type strain sequencing project: providing services to taxonomists for standard genome sequencing and annotation.</title>
        <authorList>
            <consortium name="The Broad Institute Genomics Platform"/>
            <consortium name="The Broad Institute Genome Sequencing Center for Infectious Disease"/>
            <person name="Wu L."/>
            <person name="Ma J."/>
        </authorList>
    </citation>
    <scope>NUCLEOTIDE SEQUENCE [LARGE SCALE GENOMIC DNA]</scope>
    <source>
        <strain evidence="3">CCUG 53903</strain>
    </source>
</reference>
<comment type="caution">
    <text evidence="2">The sequence shown here is derived from an EMBL/GenBank/DDBJ whole genome shotgun (WGS) entry which is preliminary data.</text>
</comment>
<name>A0ABW1CYQ9_9ACTN</name>
<dbReference type="RefSeq" id="WP_379518997.1">
    <property type="nucleotide sequence ID" value="NZ_JBHSPA010000045.1"/>
</dbReference>
<keyword evidence="1" id="KW-0732">Signal</keyword>
<evidence type="ECO:0008006" key="4">
    <source>
        <dbReference type="Google" id="ProtNLM"/>
    </source>
</evidence>